<evidence type="ECO:0000256" key="3">
    <source>
        <dbReference type="ARBA" id="ARBA00060902"/>
    </source>
</evidence>
<dbReference type="Pfam" id="PF06585">
    <property type="entry name" value="JHBP"/>
    <property type="match status" value="1"/>
</dbReference>
<name>A0A9P0A595_BEMTA</name>
<evidence type="ECO:0000313" key="5">
    <source>
        <dbReference type="EMBL" id="CAH0385946.1"/>
    </source>
</evidence>
<keyword evidence="1 4" id="KW-0732">Signal</keyword>
<dbReference type="KEGG" id="btab:109038571"/>
<comment type="similarity">
    <text evidence="3">Belongs to the TO family.</text>
</comment>
<dbReference type="FunFam" id="3.15.10.30:FF:000001">
    <property type="entry name" value="Takeout-like protein 1"/>
    <property type="match status" value="1"/>
</dbReference>
<protein>
    <submittedName>
        <fullName evidence="5">Uncharacterized protein</fullName>
    </submittedName>
</protein>
<organism evidence="5 6">
    <name type="scientific">Bemisia tabaci</name>
    <name type="common">Sweetpotato whitefly</name>
    <name type="synonym">Aleurodes tabaci</name>
    <dbReference type="NCBI Taxonomy" id="7038"/>
    <lineage>
        <taxon>Eukaryota</taxon>
        <taxon>Metazoa</taxon>
        <taxon>Ecdysozoa</taxon>
        <taxon>Arthropoda</taxon>
        <taxon>Hexapoda</taxon>
        <taxon>Insecta</taxon>
        <taxon>Pterygota</taxon>
        <taxon>Neoptera</taxon>
        <taxon>Paraneoptera</taxon>
        <taxon>Hemiptera</taxon>
        <taxon>Sternorrhyncha</taxon>
        <taxon>Aleyrodoidea</taxon>
        <taxon>Aleyrodidae</taxon>
        <taxon>Aleyrodinae</taxon>
        <taxon>Bemisia</taxon>
    </lineage>
</organism>
<evidence type="ECO:0000256" key="4">
    <source>
        <dbReference type="SAM" id="SignalP"/>
    </source>
</evidence>
<keyword evidence="2" id="KW-0090">Biological rhythms</keyword>
<dbReference type="GO" id="GO:0007623">
    <property type="term" value="P:circadian rhythm"/>
    <property type="evidence" value="ECO:0007669"/>
    <property type="project" value="UniProtKB-ARBA"/>
</dbReference>
<dbReference type="PANTHER" id="PTHR11008">
    <property type="entry name" value="PROTEIN TAKEOUT-LIKE PROTEIN"/>
    <property type="match status" value="1"/>
</dbReference>
<evidence type="ECO:0000256" key="2">
    <source>
        <dbReference type="ARBA" id="ARBA00023108"/>
    </source>
</evidence>
<dbReference type="InterPro" id="IPR038606">
    <property type="entry name" value="To_sf"/>
</dbReference>
<evidence type="ECO:0000313" key="6">
    <source>
        <dbReference type="Proteomes" id="UP001152759"/>
    </source>
</evidence>
<dbReference type="PANTHER" id="PTHR11008:SF32">
    <property type="entry name" value="CIRCADIAN CLOCK-CONTROLLED PROTEIN DAYWAKE-RELATED"/>
    <property type="match status" value="1"/>
</dbReference>
<proteinExistence type="inferred from homology"/>
<dbReference type="SMART" id="SM00700">
    <property type="entry name" value="JHBP"/>
    <property type="match status" value="1"/>
</dbReference>
<dbReference type="EMBL" id="OU963864">
    <property type="protein sequence ID" value="CAH0385946.1"/>
    <property type="molecule type" value="Genomic_DNA"/>
</dbReference>
<dbReference type="Proteomes" id="UP001152759">
    <property type="component" value="Chromosome 3"/>
</dbReference>
<dbReference type="AlphaFoldDB" id="A0A9P0A595"/>
<gene>
    <name evidence="5" type="ORF">BEMITA_LOCUS5121</name>
</gene>
<dbReference type="InterPro" id="IPR010562">
    <property type="entry name" value="Haemolymph_juvenile_hormone-bd"/>
</dbReference>
<reference evidence="5" key="1">
    <citation type="submission" date="2021-12" db="EMBL/GenBank/DDBJ databases">
        <authorList>
            <person name="King R."/>
        </authorList>
    </citation>
    <scope>NUCLEOTIDE SEQUENCE</scope>
</reference>
<evidence type="ECO:0000256" key="1">
    <source>
        <dbReference type="ARBA" id="ARBA00022729"/>
    </source>
</evidence>
<dbReference type="Gene3D" id="3.15.10.30">
    <property type="entry name" value="Haemolymph juvenile hormone binding protein"/>
    <property type="match status" value="1"/>
</dbReference>
<keyword evidence="6" id="KW-1185">Reference proteome</keyword>
<feature type="signal peptide" evidence="4">
    <location>
        <begin position="1"/>
        <end position="20"/>
    </location>
</feature>
<sequence>MSALVVFTVLSVICLVPLVAKPAHKLPTIQPCPQSDPELNKCVLQQVTKGKPYIAKGVPELNIPSVEPLHIPMVTLEQGTQAVNYKAKLKDLKVYGLSHYKFQKIDLNLDTLMVSGMLSIPVLHLESDYTIRGRALLVPIQGNGIFKANLTDAKVKVKMQGKLVDRKGQEYLEVKDTMVKLDIGGATAHFGNLFNGDKTLGAATNSFLNENAKDIIDEVKPAVESVVNMLIDDIVNKVFKSLPFLKVFPKN</sequence>
<dbReference type="GO" id="GO:0005615">
    <property type="term" value="C:extracellular space"/>
    <property type="evidence" value="ECO:0007669"/>
    <property type="project" value="TreeGrafter"/>
</dbReference>
<accession>A0A9P0A595</accession>
<feature type="chain" id="PRO_5040343065" evidence="4">
    <location>
        <begin position="21"/>
        <end position="251"/>
    </location>
</feature>